<evidence type="ECO:0000313" key="7">
    <source>
        <dbReference type="Proteomes" id="UP000051686"/>
    </source>
</evidence>
<dbReference type="Proteomes" id="UP000051686">
    <property type="component" value="Unassembled WGS sequence"/>
</dbReference>
<evidence type="ECO:0000313" key="6">
    <source>
        <dbReference type="EMBL" id="KRL04568.1"/>
    </source>
</evidence>
<dbReference type="PANTHER" id="PTHR44846">
    <property type="entry name" value="MANNOSYL-D-GLYCERATE TRANSPORT/METABOLISM SYSTEM REPRESSOR MNGR-RELATED"/>
    <property type="match status" value="1"/>
</dbReference>
<dbReference type="AlphaFoldDB" id="A0A0R1MKT6"/>
<dbReference type="Pfam" id="PF00392">
    <property type="entry name" value="GntR"/>
    <property type="match status" value="1"/>
</dbReference>
<accession>A0A0R1MKT6</accession>
<dbReference type="InterPro" id="IPR011663">
    <property type="entry name" value="UTRA"/>
</dbReference>
<dbReference type="CDD" id="cd07377">
    <property type="entry name" value="WHTH_GntR"/>
    <property type="match status" value="1"/>
</dbReference>
<protein>
    <submittedName>
        <fullName evidence="6">GntR family transcriptional regulator</fullName>
    </submittedName>
</protein>
<evidence type="ECO:0000259" key="5">
    <source>
        <dbReference type="PROSITE" id="PS50949"/>
    </source>
</evidence>
<dbReference type="InterPro" id="IPR000524">
    <property type="entry name" value="Tscrpt_reg_HTH_GntR"/>
</dbReference>
<keyword evidence="1" id="KW-0678">Repressor</keyword>
<dbReference type="Pfam" id="PF07702">
    <property type="entry name" value="UTRA"/>
    <property type="match status" value="1"/>
</dbReference>
<evidence type="ECO:0000256" key="2">
    <source>
        <dbReference type="ARBA" id="ARBA00023015"/>
    </source>
</evidence>
<evidence type="ECO:0000256" key="1">
    <source>
        <dbReference type="ARBA" id="ARBA00022491"/>
    </source>
</evidence>
<dbReference type="RefSeq" id="WP_235805601.1">
    <property type="nucleotide sequence ID" value="NZ_AZEH01000039.1"/>
</dbReference>
<dbReference type="InterPro" id="IPR036390">
    <property type="entry name" value="WH_DNA-bd_sf"/>
</dbReference>
<dbReference type="PROSITE" id="PS50949">
    <property type="entry name" value="HTH_GNTR"/>
    <property type="match status" value="1"/>
</dbReference>
<dbReference type="InterPro" id="IPR050679">
    <property type="entry name" value="Bact_HTH_transcr_reg"/>
</dbReference>
<evidence type="ECO:0000256" key="4">
    <source>
        <dbReference type="ARBA" id="ARBA00023163"/>
    </source>
</evidence>
<dbReference type="PANTHER" id="PTHR44846:SF5">
    <property type="entry name" value="HTH-TYPE TRANSCRIPTIONAL REGULATOR GMUR"/>
    <property type="match status" value="1"/>
</dbReference>
<name>A0A0R1MKT6_9LACO</name>
<dbReference type="PRINTS" id="PR00035">
    <property type="entry name" value="HTHGNTR"/>
</dbReference>
<dbReference type="SMART" id="SM00345">
    <property type="entry name" value="HTH_GNTR"/>
    <property type="match status" value="1"/>
</dbReference>
<dbReference type="Gene3D" id="3.40.1410.10">
    <property type="entry name" value="Chorismate lyase-like"/>
    <property type="match status" value="1"/>
</dbReference>
<gene>
    <name evidence="6" type="ORF">FD46_GL001700</name>
</gene>
<keyword evidence="4" id="KW-0804">Transcription</keyword>
<dbReference type="InterPro" id="IPR028978">
    <property type="entry name" value="Chorismate_lyase_/UTRA_dom_sf"/>
</dbReference>
<dbReference type="PATRIC" id="fig|1423777.3.peg.1753"/>
<dbReference type="FunFam" id="3.40.1410.10:FF:000008">
    <property type="entry name" value="Transcriptional regulator, GntR family"/>
    <property type="match status" value="1"/>
</dbReference>
<dbReference type="EMBL" id="AZEH01000039">
    <property type="protein sequence ID" value="KRL04568.1"/>
    <property type="molecule type" value="Genomic_DNA"/>
</dbReference>
<comment type="caution">
    <text evidence="6">The sequence shown here is derived from an EMBL/GenBank/DDBJ whole genome shotgun (WGS) entry which is preliminary data.</text>
</comment>
<sequence>MEVGLSFSVEVFNISLYREIAKKIRTKIKNGLYKPGEPLPRQKELALEYKTSRVTIQKALDILFNENLIVRKQGSGTFVSPNSLSALDILSSQYGGTTKLFSDKANVSTLVLNFAIRLPSLKECEKLNILETMPVYDIYRLRNLDEEPYELDRSIMPLSVISGLNENIVKNSIFSFIQNKLNLEIGSSLRKIGADKAKQDDIKYLKCKPNDPVLQISQTVSLKDGRIFEYSHTRHRYDKGNIVVFNKVPIL</sequence>
<dbReference type="Gene3D" id="1.10.10.10">
    <property type="entry name" value="Winged helix-like DNA-binding domain superfamily/Winged helix DNA-binding domain"/>
    <property type="match status" value="1"/>
</dbReference>
<dbReference type="SMART" id="SM00866">
    <property type="entry name" value="UTRA"/>
    <property type="match status" value="1"/>
</dbReference>
<keyword evidence="7" id="KW-1185">Reference proteome</keyword>
<feature type="domain" description="HTH gntR-type" evidence="5">
    <location>
        <begin position="14"/>
        <end position="82"/>
    </location>
</feature>
<dbReference type="InterPro" id="IPR036388">
    <property type="entry name" value="WH-like_DNA-bd_sf"/>
</dbReference>
<dbReference type="STRING" id="1423777.FD46_GL001700"/>
<dbReference type="GO" id="GO:0003677">
    <property type="term" value="F:DNA binding"/>
    <property type="evidence" value="ECO:0007669"/>
    <property type="project" value="UniProtKB-KW"/>
</dbReference>
<proteinExistence type="predicted"/>
<dbReference type="GO" id="GO:0045892">
    <property type="term" value="P:negative regulation of DNA-templated transcription"/>
    <property type="evidence" value="ECO:0007669"/>
    <property type="project" value="TreeGrafter"/>
</dbReference>
<reference evidence="6 7" key="1">
    <citation type="journal article" date="2015" name="Genome Announc.">
        <title>Expanding the biotechnology potential of lactobacilli through comparative genomics of 213 strains and associated genera.</title>
        <authorList>
            <person name="Sun Z."/>
            <person name="Harris H.M."/>
            <person name="McCann A."/>
            <person name="Guo C."/>
            <person name="Argimon S."/>
            <person name="Zhang W."/>
            <person name="Yang X."/>
            <person name="Jeffery I.B."/>
            <person name="Cooney J.C."/>
            <person name="Kagawa T.F."/>
            <person name="Liu W."/>
            <person name="Song Y."/>
            <person name="Salvetti E."/>
            <person name="Wrobel A."/>
            <person name="Rasinkangas P."/>
            <person name="Parkhill J."/>
            <person name="Rea M.C."/>
            <person name="O'Sullivan O."/>
            <person name="Ritari J."/>
            <person name="Douillard F.P."/>
            <person name="Paul Ross R."/>
            <person name="Yang R."/>
            <person name="Briner A.E."/>
            <person name="Felis G.E."/>
            <person name="de Vos W.M."/>
            <person name="Barrangou R."/>
            <person name="Klaenhammer T.R."/>
            <person name="Caufield P.W."/>
            <person name="Cui Y."/>
            <person name="Zhang H."/>
            <person name="O'Toole P.W."/>
        </authorList>
    </citation>
    <scope>NUCLEOTIDE SEQUENCE [LARGE SCALE GENOMIC DNA]</scope>
    <source>
        <strain evidence="6 7">DSM 19972</strain>
    </source>
</reference>
<evidence type="ECO:0000256" key="3">
    <source>
        <dbReference type="ARBA" id="ARBA00023125"/>
    </source>
</evidence>
<dbReference type="SUPFAM" id="SSF46785">
    <property type="entry name" value="Winged helix' DNA-binding domain"/>
    <property type="match status" value="1"/>
</dbReference>
<keyword evidence="2" id="KW-0805">Transcription regulation</keyword>
<organism evidence="6 7">
    <name type="scientific">Liquorilactobacillus oeni DSM 19972</name>
    <dbReference type="NCBI Taxonomy" id="1423777"/>
    <lineage>
        <taxon>Bacteria</taxon>
        <taxon>Bacillati</taxon>
        <taxon>Bacillota</taxon>
        <taxon>Bacilli</taxon>
        <taxon>Lactobacillales</taxon>
        <taxon>Lactobacillaceae</taxon>
        <taxon>Liquorilactobacillus</taxon>
    </lineage>
</organism>
<keyword evidence="3" id="KW-0238">DNA-binding</keyword>
<dbReference type="GO" id="GO:0003700">
    <property type="term" value="F:DNA-binding transcription factor activity"/>
    <property type="evidence" value="ECO:0007669"/>
    <property type="project" value="InterPro"/>
</dbReference>
<dbReference type="SUPFAM" id="SSF64288">
    <property type="entry name" value="Chorismate lyase-like"/>
    <property type="match status" value="1"/>
</dbReference>